<dbReference type="Proteomes" id="UP000689195">
    <property type="component" value="Unassembled WGS sequence"/>
</dbReference>
<name>A0A8S1VEE3_9CILI</name>
<evidence type="ECO:0000313" key="1">
    <source>
        <dbReference type="EMBL" id="CAD8174961.1"/>
    </source>
</evidence>
<gene>
    <name evidence="1" type="ORF">PPENT_87.1.T0620083</name>
</gene>
<evidence type="ECO:0000313" key="2">
    <source>
        <dbReference type="Proteomes" id="UP000689195"/>
    </source>
</evidence>
<sequence>MFVKQSYHTTRFTTQFDEQTIVELRESSKLKHYRMMTSTSLNQSKRPFIHTKSIPKSLIDEGFRSKSILYHMSLLSNEVKMKTRPSRRERERTILFTDNMELYHHKSIKRIKEMSRRKSCSCDGCGPKTRFERKHDDFEARTQQAISSDLKLLQFTRAGQKKKQTIIKEIKLKQINEKKSKISQETTNHSQIQLNLPSTKRDSLQIEKQETERNKLKTKVDLLRMLPSIKSIVSLTILKQIYIGGRQQQQMIFRKPSHDALIIKTYRIK</sequence>
<proteinExistence type="predicted"/>
<comment type="caution">
    <text evidence="1">The sequence shown here is derived from an EMBL/GenBank/DDBJ whole genome shotgun (WGS) entry which is preliminary data.</text>
</comment>
<protein>
    <submittedName>
        <fullName evidence="1">Uncharacterized protein</fullName>
    </submittedName>
</protein>
<dbReference type="OrthoDB" id="295543at2759"/>
<dbReference type="AlphaFoldDB" id="A0A8S1VEE3"/>
<accession>A0A8S1VEE3</accession>
<reference evidence="1" key="1">
    <citation type="submission" date="2021-01" db="EMBL/GenBank/DDBJ databases">
        <authorList>
            <consortium name="Genoscope - CEA"/>
            <person name="William W."/>
        </authorList>
    </citation>
    <scope>NUCLEOTIDE SEQUENCE</scope>
</reference>
<organism evidence="1 2">
    <name type="scientific">Paramecium pentaurelia</name>
    <dbReference type="NCBI Taxonomy" id="43138"/>
    <lineage>
        <taxon>Eukaryota</taxon>
        <taxon>Sar</taxon>
        <taxon>Alveolata</taxon>
        <taxon>Ciliophora</taxon>
        <taxon>Intramacronucleata</taxon>
        <taxon>Oligohymenophorea</taxon>
        <taxon>Peniculida</taxon>
        <taxon>Parameciidae</taxon>
        <taxon>Paramecium</taxon>
    </lineage>
</organism>
<dbReference type="EMBL" id="CAJJDO010000062">
    <property type="protein sequence ID" value="CAD8174961.1"/>
    <property type="molecule type" value="Genomic_DNA"/>
</dbReference>
<keyword evidence="2" id="KW-1185">Reference proteome</keyword>